<gene>
    <name evidence="2" type="ORF">Tci_900690</name>
</gene>
<feature type="compositionally biased region" description="Basic and acidic residues" evidence="1">
    <location>
        <begin position="102"/>
        <end position="125"/>
    </location>
</feature>
<protein>
    <submittedName>
        <fullName evidence="2">Reverse transcriptase domain-containing protein</fullName>
    </submittedName>
</protein>
<keyword evidence="2" id="KW-0808">Transferase</keyword>
<evidence type="ECO:0000313" key="2">
    <source>
        <dbReference type="EMBL" id="GFD28721.1"/>
    </source>
</evidence>
<name>A0A699V496_TANCI</name>
<accession>A0A699V496</accession>
<proteinExistence type="predicted"/>
<organism evidence="2">
    <name type="scientific">Tanacetum cinerariifolium</name>
    <name type="common">Dalmatian daisy</name>
    <name type="synonym">Chrysanthemum cinerariifolium</name>
    <dbReference type="NCBI Taxonomy" id="118510"/>
    <lineage>
        <taxon>Eukaryota</taxon>
        <taxon>Viridiplantae</taxon>
        <taxon>Streptophyta</taxon>
        <taxon>Embryophyta</taxon>
        <taxon>Tracheophyta</taxon>
        <taxon>Spermatophyta</taxon>
        <taxon>Magnoliopsida</taxon>
        <taxon>eudicotyledons</taxon>
        <taxon>Gunneridae</taxon>
        <taxon>Pentapetalae</taxon>
        <taxon>asterids</taxon>
        <taxon>campanulids</taxon>
        <taxon>Asterales</taxon>
        <taxon>Asteraceae</taxon>
        <taxon>Asteroideae</taxon>
        <taxon>Anthemideae</taxon>
        <taxon>Anthemidinae</taxon>
        <taxon>Tanacetum</taxon>
    </lineage>
</organism>
<dbReference type="AlphaFoldDB" id="A0A699V496"/>
<feature type="region of interest" description="Disordered" evidence="1">
    <location>
        <begin position="99"/>
        <end position="140"/>
    </location>
</feature>
<feature type="non-terminal residue" evidence="2">
    <location>
        <position position="140"/>
    </location>
</feature>
<feature type="non-terminal residue" evidence="2">
    <location>
        <position position="1"/>
    </location>
</feature>
<reference evidence="2" key="1">
    <citation type="journal article" date="2019" name="Sci. Rep.">
        <title>Draft genome of Tanacetum cinerariifolium, the natural source of mosquito coil.</title>
        <authorList>
            <person name="Yamashiro T."/>
            <person name="Shiraishi A."/>
            <person name="Satake H."/>
            <person name="Nakayama K."/>
        </authorList>
    </citation>
    <scope>NUCLEOTIDE SEQUENCE</scope>
</reference>
<keyword evidence="2" id="KW-0548">Nucleotidyltransferase</keyword>
<sequence length="140" mass="15060">GAVALTRWIEKMESVIDNSGCLANQRVKYAASSFIGKALTWGNTQVQARGRDATNVMAWDDFKAFLTTKMLQATQPATIQAAILTVGILTDEAVRSGTLAKAGEKMKEKDEVSKSESAGKDEKKAKGGRGFLAAVPPRRE</sequence>
<evidence type="ECO:0000256" key="1">
    <source>
        <dbReference type="SAM" id="MobiDB-lite"/>
    </source>
</evidence>
<dbReference type="EMBL" id="BKCJ011388007">
    <property type="protein sequence ID" value="GFD28721.1"/>
    <property type="molecule type" value="Genomic_DNA"/>
</dbReference>
<dbReference type="GO" id="GO:0003964">
    <property type="term" value="F:RNA-directed DNA polymerase activity"/>
    <property type="evidence" value="ECO:0007669"/>
    <property type="project" value="UniProtKB-KW"/>
</dbReference>
<comment type="caution">
    <text evidence="2">The sequence shown here is derived from an EMBL/GenBank/DDBJ whole genome shotgun (WGS) entry which is preliminary data.</text>
</comment>
<keyword evidence="2" id="KW-0695">RNA-directed DNA polymerase</keyword>